<dbReference type="EMBL" id="CP135996">
    <property type="protein sequence ID" value="WOC31173.1"/>
    <property type="molecule type" value="Genomic_DNA"/>
</dbReference>
<keyword evidence="2" id="KW-1185">Reference proteome</keyword>
<proteinExistence type="predicted"/>
<protein>
    <submittedName>
        <fullName evidence="1">Uncharacterized protein</fullName>
    </submittedName>
</protein>
<name>A0AA97H2J1_9FIRM</name>
<dbReference type="KEGG" id="carl:PXC00_08025"/>
<dbReference type="Proteomes" id="UP001300604">
    <property type="component" value="Chromosome"/>
</dbReference>
<reference evidence="2" key="2">
    <citation type="submission" date="2024-06" db="EMBL/GenBank/DDBJ databases">
        <title>Caproicibacterium argilliputei sp. nov, a novel caproic acid producing anaerobic bacterium isolated from pit mud.</title>
        <authorList>
            <person name="Zeng C."/>
        </authorList>
    </citation>
    <scope>NUCLEOTIDE SEQUENCE [LARGE SCALE GENOMIC DNA]</scope>
    <source>
        <strain evidence="2">ZCY20-5</strain>
    </source>
</reference>
<dbReference type="AlphaFoldDB" id="A0AA97H2J1"/>
<evidence type="ECO:0000313" key="2">
    <source>
        <dbReference type="Proteomes" id="UP001300604"/>
    </source>
</evidence>
<gene>
    <name evidence="1" type="ORF">PXC00_08025</name>
</gene>
<reference evidence="2" key="3">
    <citation type="submission" date="2024-06" db="EMBL/GenBank/DDBJ databases">
        <authorList>
            <person name="Zeng C."/>
        </authorList>
    </citation>
    <scope>NUCLEOTIDE SEQUENCE [LARGE SCALE GENOMIC DNA]</scope>
    <source>
        <strain evidence="2">ZCY20-5</strain>
    </source>
</reference>
<evidence type="ECO:0000313" key="1">
    <source>
        <dbReference type="EMBL" id="WOC31173.1"/>
    </source>
</evidence>
<reference evidence="1 2" key="1">
    <citation type="submission" date="2024-06" db="EMBL/GenBank/DDBJ databases">
        <title>Caproicibacterium argilliputei sp. nov, a novel caproic acid producing anaerobic bacterium isolated from pit mud.</title>
        <authorList>
            <person name="Xia S."/>
        </authorList>
    </citation>
    <scope>NUCLEOTIDE SEQUENCE [LARGE SCALE GENOMIC DNA]</scope>
    <source>
        <strain evidence="1 2">ZCY20-5</strain>
    </source>
</reference>
<dbReference type="RefSeq" id="WP_275844022.1">
    <property type="nucleotide sequence ID" value="NZ_CP135996.1"/>
</dbReference>
<sequence>MKRSTTFFLCTTMLLLGAVFGFLMAPAKEGICIGSNNSNNGNHHAVEKKP</sequence>
<accession>A0AA97H2J1</accession>
<organism evidence="1 2">
    <name type="scientific">Caproicibacterium argilliputei</name>
    <dbReference type="NCBI Taxonomy" id="3030016"/>
    <lineage>
        <taxon>Bacteria</taxon>
        <taxon>Bacillati</taxon>
        <taxon>Bacillota</taxon>
        <taxon>Clostridia</taxon>
        <taxon>Eubacteriales</taxon>
        <taxon>Oscillospiraceae</taxon>
        <taxon>Caproicibacterium</taxon>
    </lineage>
</organism>